<dbReference type="PANTHER" id="PTHR13136:SF11">
    <property type="entry name" value="TESTIS-EXPRESSED PROTEIN 30"/>
    <property type="match status" value="1"/>
</dbReference>
<dbReference type="Proteomes" id="UP000281708">
    <property type="component" value="Unassembled WGS sequence"/>
</dbReference>
<reference evidence="2 3" key="1">
    <citation type="submission" date="2018-10" db="EMBL/GenBank/DDBJ databases">
        <title>Marmoricola sp. 4Q3S-7 whole genome shotgun sequence.</title>
        <authorList>
            <person name="Li F."/>
        </authorList>
    </citation>
    <scope>NUCLEOTIDE SEQUENCE [LARGE SCALE GENOMIC DNA]</scope>
    <source>
        <strain evidence="2 3">4Q3S-7</strain>
    </source>
</reference>
<keyword evidence="2" id="KW-0378">Hydrolase</keyword>
<protein>
    <submittedName>
        <fullName evidence="2">Hydrolase</fullName>
    </submittedName>
</protein>
<dbReference type="PANTHER" id="PTHR13136">
    <property type="entry name" value="TESTIS DEVELOPMENT PROTEIN PRTD"/>
    <property type="match status" value="1"/>
</dbReference>
<dbReference type="EMBL" id="RDBE01000001">
    <property type="protein sequence ID" value="RLV50997.1"/>
    <property type="molecule type" value="Genomic_DNA"/>
</dbReference>
<comment type="caution">
    <text evidence="2">The sequence shown here is derived from an EMBL/GenBank/DDBJ whole genome shotgun (WGS) entry which is preliminary data.</text>
</comment>
<dbReference type="RefSeq" id="WP_121804677.1">
    <property type="nucleotide sequence ID" value="NZ_RDBE01000001.1"/>
</dbReference>
<dbReference type="InterPro" id="IPR026555">
    <property type="entry name" value="NSL3/Tex30"/>
</dbReference>
<dbReference type="GO" id="GO:0016787">
    <property type="term" value="F:hydrolase activity"/>
    <property type="evidence" value="ECO:0007669"/>
    <property type="project" value="UniProtKB-KW"/>
</dbReference>
<sequence length="201" mass="20371">MAEGRLLPTAQGDARVYVHAADRPHLTLVLQPGASGKLDAADLQTLAAHLPGQGVTVVLLEPPFAVAGKRLAPRPVALDEALAEVVPQLAIGTPLVVGGRSAGARSSCRSALAVGAVGCLCLAFPLHPPGKPEKSRQAELLGAGVPTLVVQGERDAFGGPGEFPPLPATTELVAVPGATHSLARPEAVLLAVTSWLPGINT</sequence>
<accession>A0A3L8P7Q9</accession>
<keyword evidence="3" id="KW-1185">Reference proteome</keyword>
<dbReference type="InterPro" id="IPR046879">
    <property type="entry name" value="KANL3/Tex30_Abhydrolase"/>
</dbReference>
<gene>
    <name evidence="2" type="ORF">D9V37_03460</name>
</gene>
<evidence type="ECO:0000313" key="2">
    <source>
        <dbReference type="EMBL" id="RLV50997.1"/>
    </source>
</evidence>
<dbReference type="Gene3D" id="3.40.50.1820">
    <property type="entry name" value="alpha/beta hydrolase"/>
    <property type="match status" value="1"/>
</dbReference>
<dbReference type="AlphaFoldDB" id="A0A3L8P7Q9"/>
<name>A0A3L8P7Q9_9ACTN</name>
<dbReference type="OrthoDB" id="652634at2"/>
<dbReference type="InterPro" id="IPR029058">
    <property type="entry name" value="AB_hydrolase_fold"/>
</dbReference>
<dbReference type="Pfam" id="PF20408">
    <property type="entry name" value="Abhydrolase_11"/>
    <property type="match status" value="1"/>
</dbReference>
<evidence type="ECO:0000313" key="3">
    <source>
        <dbReference type="Proteomes" id="UP000281708"/>
    </source>
</evidence>
<dbReference type="SUPFAM" id="SSF53474">
    <property type="entry name" value="alpha/beta-Hydrolases"/>
    <property type="match status" value="1"/>
</dbReference>
<organism evidence="2 3">
    <name type="scientific">Nocardioides mangrovicus</name>
    <dbReference type="NCBI Taxonomy" id="2478913"/>
    <lineage>
        <taxon>Bacteria</taxon>
        <taxon>Bacillati</taxon>
        <taxon>Actinomycetota</taxon>
        <taxon>Actinomycetes</taxon>
        <taxon>Propionibacteriales</taxon>
        <taxon>Nocardioidaceae</taxon>
        <taxon>Nocardioides</taxon>
    </lineage>
</organism>
<feature type="domain" description="KANL3/Tex30 alpha/beta hydrolase-like" evidence="1">
    <location>
        <begin position="27"/>
        <end position="185"/>
    </location>
</feature>
<proteinExistence type="predicted"/>
<evidence type="ECO:0000259" key="1">
    <source>
        <dbReference type="Pfam" id="PF20408"/>
    </source>
</evidence>